<keyword evidence="2" id="KW-1185">Reference proteome</keyword>
<protein>
    <submittedName>
        <fullName evidence="1">Uncharacterized protein</fullName>
    </submittedName>
</protein>
<reference evidence="1" key="1">
    <citation type="submission" date="2023-04" db="EMBL/GenBank/DDBJ databases">
        <title>Draft Genome sequencing of Naganishia species isolated from polar environments using Oxford Nanopore Technology.</title>
        <authorList>
            <person name="Leo P."/>
            <person name="Venkateswaran K."/>
        </authorList>
    </citation>
    <scope>NUCLEOTIDE SEQUENCE</scope>
    <source>
        <strain evidence="1">MNA-CCFEE 5261</strain>
    </source>
</reference>
<gene>
    <name evidence="1" type="ORF">QFC19_002357</name>
</gene>
<proteinExistence type="predicted"/>
<evidence type="ECO:0000313" key="1">
    <source>
        <dbReference type="EMBL" id="KAJ9108373.1"/>
    </source>
</evidence>
<dbReference type="EMBL" id="JASBWR010000020">
    <property type="protein sequence ID" value="KAJ9108373.1"/>
    <property type="molecule type" value="Genomic_DNA"/>
</dbReference>
<sequence>MGKRTREKFSPMEENRAESSLQTLNDFVPHCYRSGLIEIMALRGCPALDSDPQSIMLDLAFLILIQHGILSLLSTMQFIAIALFAAAASAATVTEVDTQSTLVTVTDCASTVTDCPAHSTSAAPNTTAPANVTSFEAGAARNQYAAAGAAALAAGALLAL</sequence>
<evidence type="ECO:0000313" key="2">
    <source>
        <dbReference type="Proteomes" id="UP001241377"/>
    </source>
</evidence>
<name>A0ACC2WAA5_9TREE</name>
<organism evidence="1 2">
    <name type="scientific">Naganishia cerealis</name>
    <dbReference type="NCBI Taxonomy" id="610337"/>
    <lineage>
        <taxon>Eukaryota</taxon>
        <taxon>Fungi</taxon>
        <taxon>Dikarya</taxon>
        <taxon>Basidiomycota</taxon>
        <taxon>Agaricomycotina</taxon>
        <taxon>Tremellomycetes</taxon>
        <taxon>Filobasidiales</taxon>
        <taxon>Filobasidiaceae</taxon>
        <taxon>Naganishia</taxon>
    </lineage>
</organism>
<comment type="caution">
    <text evidence="1">The sequence shown here is derived from an EMBL/GenBank/DDBJ whole genome shotgun (WGS) entry which is preliminary data.</text>
</comment>
<accession>A0ACC2WAA5</accession>
<dbReference type="Proteomes" id="UP001241377">
    <property type="component" value="Unassembled WGS sequence"/>
</dbReference>